<feature type="region of interest" description="Disordered" evidence="1">
    <location>
        <begin position="111"/>
        <end position="340"/>
    </location>
</feature>
<feature type="compositionally biased region" description="Acidic residues" evidence="1">
    <location>
        <begin position="166"/>
        <end position="181"/>
    </location>
</feature>
<evidence type="ECO:0000313" key="4">
    <source>
        <dbReference type="RefSeq" id="XP_052746039.1"/>
    </source>
</evidence>
<name>A0ABM3M3T6_BICAN</name>
<feature type="compositionally biased region" description="Acidic residues" evidence="1">
    <location>
        <begin position="310"/>
        <end position="325"/>
    </location>
</feature>
<reference evidence="3 4" key="1">
    <citation type="submission" date="2025-05" db="UniProtKB">
        <authorList>
            <consortium name="RefSeq"/>
        </authorList>
    </citation>
    <scope>IDENTIFICATION</scope>
</reference>
<evidence type="ECO:0000313" key="2">
    <source>
        <dbReference type="Proteomes" id="UP001652582"/>
    </source>
</evidence>
<dbReference type="Gene3D" id="3.30.60.30">
    <property type="match status" value="1"/>
</dbReference>
<accession>A0ABM3M3T6</accession>
<evidence type="ECO:0000313" key="3">
    <source>
        <dbReference type="RefSeq" id="XP_052746038.1"/>
    </source>
</evidence>
<dbReference type="Proteomes" id="UP001652582">
    <property type="component" value="Chromosome 27"/>
</dbReference>
<feature type="compositionally biased region" description="Polar residues" evidence="1">
    <location>
        <begin position="112"/>
        <end position="130"/>
    </location>
</feature>
<feature type="compositionally biased region" description="Acidic residues" evidence="1">
    <location>
        <begin position="243"/>
        <end position="254"/>
    </location>
</feature>
<feature type="compositionally biased region" description="Polar residues" evidence="1">
    <location>
        <begin position="298"/>
        <end position="307"/>
    </location>
</feature>
<feature type="compositionally biased region" description="Basic and acidic residues" evidence="1">
    <location>
        <begin position="410"/>
        <end position="429"/>
    </location>
</feature>
<gene>
    <name evidence="3 4" type="primary">LOC112046954</name>
</gene>
<feature type="region of interest" description="Disordered" evidence="1">
    <location>
        <begin position="453"/>
        <end position="477"/>
    </location>
</feature>
<sequence length="587" mass="66281">MESTAGHRSFVGTSKHHDTEPPASLTSLDVVSPPGGGRPTLTSAGSPFQHFVTPTSIGSSNNMPRPLPLQLRNSLSYVGDFGSSADLLISDSTGIDADIVPMINCKHETKKNTSIPSFRSTSHPGTNNFKNKQHLHKIPSNPSRKVIDPSWPKGSSEGSHNIDDRNDNEDDALEFNDDDNIQDNSNLNEGVEPCENYDSDDVKVQNDNDVEDRDSTVKEQDDDDYDTGDVKLQNDNFNNDRDDAAEEHYDDYDTGDVKLQNDNYNDDREQYDDYYDTGDVNENNGDNVIEERDDENIDTGNKLQNINGDDRDDAVEEQDDDNIDIGDDKHQNNDVDDQGDDYIDIINYNVQNGDNDDFAGSENDDSQVINVEFKYGSYEGNAKTVKGVEDLEEENGDFHDASADKLKKDYHDDQEEAQNKDDALNHEPTETIEIGDISYGSPEDFEKYKTVGNKQPKKFKSPGEENESIIFDPDYDKTDENEAKNVEYKDNCPAECPARRVMVCARCQHNIHRTFLSVCHLRQFHCKHPNEKMELVSRRPCMLSAPYLMDLPLSMAKQPDPGDEDTVLKFLRCKEKGRLKRDPRCKF</sequence>
<feature type="region of interest" description="Disordered" evidence="1">
    <location>
        <begin position="410"/>
        <end position="439"/>
    </location>
</feature>
<organism evidence="2 4">
    <name type="scientific">Bicyclus anynana</name>
    <name type="common">Squinting bush brown butterfly</name>
    <dbReference type="NCBI Taxonomy" id="110368"/>
    <lineage>
        <taxon>Eukaryota</taxon>
        <taxon>Metazoa</taxon>
        <taxon>Ecdysozoa</taxon>
        <taxon>Arthropoda</taxon>
        <taxon>Hexapoda</taxon>
        <taxon>Insecta</taxon>
        <taxon>Pterygota</taxon>
        <taxon>Neoptera</taxon>
        <taxon>Endopterygota</taxon>
        <taxon>Lepidoptera</taxon>
        <taxon>Glossata</taxon>
        <taxon>Ditrysia</taxon>
        <taxon>Papilionoidea</taxon>
        <taxon>Nymphalidae</taxon>
        <taxon>Satyrinae</taxon>
        <taxon>Satyrini</taxon>
        <taxon>Mycalesina</taxon>
        <taxon>Bicyclus</taxon>
    </lineage>
</organism>
<evidence type="ECO:0000256" key="1">
    <source>
        <dbReference type="SAM" id="MobiDB-lite"/>
    </source>
</evidence>
<proteinExistence type="predicted"/>
<dbReference type="RefSeq" id="XP_052746038.1">
    <property type="nucleotide sequence ID" value="XM_052890078.1"/>
</dbReference>
<dbReference type="GeneID" id="112046954"/>
<feature type="compositionally biased region" description="Polar residues" evidence="1">
    <location>
        <begin position="40"/>
        <end position="63"/>
    </location>
</feature>
<feature type="region of interest" description="Disordered" evidence="1">
    <location>
        <begin position="1"/>
        <end position="65"/>
    </location>
</feature>
<keyword evidence="2" id="KW-1185">Reference proteome</keyword>
<dbReference type="RefSeq" id="XP_052746039.1">
    <property type="nucleotide sequence ID" value="XM_052890079.1"/>
</dbReference>
<protein>
    <submittedName>
        <fullName evidence="3 4">Protein PFC0760c isoform X1</fullName>
    </submittedName>
</protein>